<gene>
    <name evidence="3" type="ORF">DK427_01660</name>
</gene>
<dbReference type="RefSeq" id="WP_109949737.1">
    <property type="nucleotide sequence ID" value="NZ_CP029551.1"/>
</dbReference>
<protein>
    <submittedName>
        <fullName evidence="3">Uncharacterized protein</fullName>
    </submittedName>
</protein>
<evidence type="ECO:0000256" key="1">
    <source>
        <dbReference type="SAM" id="MobiDB-lite"/>
    </source>
</evidence>
<organism evidence="3 4">
    <name type="scientific">Methylobacterium radiodurans</name>
    <dbReference type="NCBI Taxonomy" id="2202828"/>
    <lineage>
        <taxon>Bacteria</taxon>
        <taxon>Pseudomonadati</taxon>
        <taxon>Pseudomonadota</taxon>
        <taxon>Alphaproteobacteria</taxon>
        <taxon>Hyphomicrobiales</taxon>
        <taxon>Methylobacteriaceae</taxon>
        <taxon>Methylobacterium</taxon>
    </lineage>
</organism>
<dbReference type="EMBL" id="CP029551">
    <property type="protein sequence ID" value="AWN34598.1"/>
    <property type="molecule type" value="Genomic_DNA"/>
</dbReference>
<feature type="region of interest" description="Disordered" evidence="1">
    <location>
        <begin position="101"/>
        <end position="127"/>
    </location>
</feature>
<keyword evidence="4" id="KW-1185">Reference proteome</keyword>
<reference evidence="3 4" key="1">
    <citation type="submission" date="2018-05" db="EMBL/GenBank/DDBJ databases">
        <title>Complete Genome Sequence of Methylobacterium sp. 17Sr1-43.</title>
        <authorList>
            <person name="Srinivasan S."/>
        </authorList>
    </citation>
    <scope>NUCLEOTIDE SEQUENCE [LARGE SCALE GENOMIC DNA]</scope>
    <source>
        <strain evidence="3 4">17Sr1-43</strain>
    </source>
</reference>
<feature type="signal peptide" evidence="2">
    <location>
        <begin position="1"/>
        <end position="25"/>
    </location>
</feature>
<sequence length="127" mass="13819">MRPLRARLLLTLLALGALPAGGAWAQGLPVGETTYIERSLNRDGPLTVEHPPVERNPYGRRGGDAALAGFCRDGGFVRRRDQFGNPTIVRQREVCDSVAPRTLMPGQVDPRPTWPAERPAAVLRAKG</sequence>
<dbReference type="AlphaFoldDB" id="A0A2U8VMA7"/>
<accession>A0A2U8VMA7</accession>
<evidence type="ECO:0000313" key="3">
    <source>
        <dbReference type="EMBL" id="AWN34598.1"/>
    </source>
</evidence>
<feature type="region of interest" description="Disordered" evidence="1">
    <location>
        <begin position="41"/>
        <end position="61"/>
    </location>
</feature>
<name>A0A2U8VMA7_9HYPH</name>
<evidence type="ECO:0000256" key="2">
    <source>
        <dbReference type="SAM" id="SignalP"/>
    </source>
</evidence>
<proteinExistence type="predicted"/>
<feature type="chain" id="PRO_5015863260" evidence="2">
    <location>
        <begin position="26"/>
        <end position="127"/>
    </location>
</feature>
<dbReference type="OrthoDB" id="7996083at2"/>
<dbReference type="Proteomes" id="UP000246058">
    <property type="component" value="Chromosome"/>
</dbReference>
<evidence type="ECO:0000313" key="4">
    <source>
        <dbReference type="Proteomes" id="UP000246058"/>
    </source>
</evidence>
<keyword evidence="2" id="KW-0732">Signal</keyword>
<dbReference type="KEGG" id="meti:DK427_01660"/>